<protein>
    <recommendedName>
        <fullName evidence="4">ribonuclease P</fullName>
        <ecNumber evidence="4">3.1.26.5</ecNumber>
    </recommendedName>
</protein>
<proteinExistence type="inferred from homology"/>
<dbReference type="GO" id="GO:0046872">
    <property type="term" value="F:metal ion binding"/>
    <property type="evidence" value="ECO:0007669"/>
    <property type="project" value="UniProtKB-KW"/>
</dbReference>
<dbReference type="PANTHER" id="PTHR13547:SF7">
    <property type="entry name" value="RIBONUCLEASE P"/>
    <property type="match status" value="1"/>
</dbReference>
<keyword evidence="8" id="KW-0677">Repeat</keyword>
<evidence type="ECO:0000256" key="4">
    <source>
        <dbReference type="ARBA" id="ARBA00012179"/>
    </source>
</evidence>
<comment type="caution">
    <text evidence="15">The sequence shown here is derived from an EMBL/GenBank/DDBJ whole genome shotgun (WGS) entry which is preliminary data.</text>
</comment>
<evidence type="ECO:0000313" key="15">
    <source>
        <dbReference type="EMBL" id="CAH9102900.1"/>
    </source>
</evidence>
<evidence type="ECO:0000256" key="3">
    <source>
        <dbReference type="ARBA" id="ARBA00007626"/>
    </source>
</evidence>
<evidence type="ECO:0000256" key="1">
    <source>
        <dbReference type="ARBA" id="ARBA00000928"/>
    </source>
</evidence>
<dbReference type="FunFam" id="3.40.50.11980:FF:000002">
    <property type="entry name" value="Proteinaceous RNase P 2"/>
    <property type="match status" value="1"/>
</dbReference>
<comment type="catalytic activity">
    <reaction evidence="1">
        <text>Endonucleolytic cleavage of RNA, removing 5'-extranucleotides from tRNA precursor.</text>
        <dbReference type="EC" id="3.1.26.5"/>
    </reaction>
</comment>
<dbReference type="InterPro" id="IPR031595">
    <property type="entry name" value="PRORP_C"/>
</dbReference>
<evidence type="ECO:0000313" key="16">
    <source>
        <dbReference type="Proteomes" id="UP001152523"/>
    </source>
</evidence>
<feature type="domain" description="PRORP" evidence="14">
    <location>
        <begin position="17"/>
        <end position="242"/>
    </location>
</feature>
<reference evidence="15" key="1">
    <citation type="submission" date="2022-07" db="EMBL/GenBank/DDBJ databases">
        <authorList>
            <person name="Macas J."/>
            <person name="Novak P."/>
            <person name="Neumann P."/>
        </authorList>
    </citation>
    <scope>NUCLEOTIDE SEQUENCE</scope>
</reference>
<dbReference type="GO" id="GO:0001682">
    <property type="term" value="P:tRNA 5'-leader removal"/>
    <property type="evidence" value="ECO:0007669"/>
    <property type="project" value="TreeGrafter"/>
</dbReference>
<keyword evidence="10" id="KW-0862">Zinc</keyword>
<dbReference type="EMBL" id="CAMAPF010000118">
    <property type="protein sequence ID" value="CAH9102900.1"/>
    <property type="molecule type" value="Genomic_DNA"/>
</dbReference>
<evidence type="ECO:0000256" key="11">
    <source>
        <dbReference type="ARBA" id="ARBA00022842"/>
    </source>
</evidence>
<feature type="region of interest" description="Disordered" evidence="13">
    <location>
        <begin position="260"/>
        <end position="296"/>
    </location>
</feature>
<keyword evidence="11" id="KW-0460">Magnesium</keyword>
<evidence type="ECO:0000256" key="13">
    <source>
        <dbReference type="SAM" id="MobiDB-lite"/>
    </source>
</evidence>
<feature type="compositionally biased region" description="Basic and acidic residues" evidence="13">
    <location>
        <begin position="260"/>
        <end position="272"/>
    </location>
</feature>
<keyword evidence="12" id="KW-0464">Manganese</keyword>
<evidence type="ECO:0000256" key="10">
    <source>
        <dbReference type="ARBA" id="ARBA00022833"/>
    </source>
</evidence>
<evidence type="ECO:0000256" key="6">
    <source>
        <dbReference type="ARBA" id="ARBA00022722"/>
    </source>
</evidence>
<keyword evidence="5" id="KW-0819">tRNA processing</keyword>
<keyword evidence="9" id="KW-0378">Hydrolase</keyword>
<name>A0AAV0DMT6_9ASTE</name>
<sequence length="341" mass="39281">MGWLGNGKWTVSRTSVGSDGLCKCCGEQLATIDLDPKETENFAQSVASIAAQREKKSNFQKFQKWLDYYGPFEAVVDGANVGLLNQRNFKPSKVNAVANGIRQMFPSKKWPLIILHNRRVNGDKLHKPFEKALIEKWRTADALYETPTGSNDDWYWLYAAIKFKCLLVTNDEMRDHLFQLLGNDFFPKWKERHQVHFSFSEKGPLFQMPPPCSVVIQESEKGHWHIPTVLELGFEEERTWLCVTRTSALEAKKNSHILSRESNVRSRKEKDVVNSSTHKKTQAEVTRTKRGENDINQEEESYFKLESVLQTSVSPQKHHSKILQELYTAEMLGNCIVDFQI</sequence>
<evidence type="ECO:0000256" key="5">
    <source>
        <dbReference type="ARBA" id="ARBA00022694"/>
    </source>
</evidence>
<keyword evidence="7" id="KW-0479">Metal-binding</keyword>
<dbReference type="PANTHER" id="PTHR13547">
    <property type="match status" value="1"/>
</dbReference>
<evidence type="ECO:0000256" key="8">
    <source>
        <dbReference type="ARBA" id="ARBA00022737"/>
    </source>
</evidence>
<gene>
    <name evidence="15" type="ORF">CEPIT_LOCUS16158</name>
</gene>
<dbReference type="Gene3D" id="3.40.50.11980">
    <property type="match status" value="1"/>
</dbReference>
<dbReference type="Proteomes" id="UP001152523">
    <property type="component" value="Unassembled WGS sequence"/>
</dbReference>
<evidence type="ECO:0000256" key="9">
    <source>
        <dbReference type="ARBA" id="ARBA00022801"/>
    </source>
</evidence>
<dbReference type="InterPro" id="IPR011990">
    <property type="entry name" value="TPR-like_helical_dom_sf"/>
</dbReference>
<comment type="cofactor">
    <cofactor evidence="2">
        <name>Mg(2+)</name>
        <dbReference type="ChEBI" id="CHEBI:18420"/>
    </cofactor>
</comment>
<keyword evidence="6" id="KW-0540">Nuclease</keyword>
<evidence type="ECO:0000259" key="14">
    <source>
        <dbReference type="Pfam" id="PF16953"/>
    </source>
</evidence>
<dbReference type="AlphaFoldDB" id="A0AAV0DMT6"/>
<dbReference type="GO" id="GO:0004526">
    <property type="term" value="F:ribonuclease P activity"/>
    <property type="evidence" value="ECO:0007669"/>
    <property type="project" value="UniProtKB-EC"/>
</dbReference>
<keyword evidence="16" id="KW-1185">Reference proteome</keyword>
<evidence type="ECO:0000256" key="7">
    <source>
        <dbReference type="ARBA" id="ARBA00022723"/>
    </source>
</evidence>
<organism evidence="15 16">
    <name type="scientific">Cuscuta epithymum</name>
    <dbReference type="NCBI Taxonomy" id="186058"/>
    <lineage>
        <taxon>Eukaryota</taxon>
        <taxon>Viridiplantae</taxon>
        <taxon>Streptophyta</taxon>
        <taxon>Embryophyta</taxon>
        <taxon>Tracheophyta</taxon>
        <taxon>Spermatophyta</taxon>
        <taxon>Magnoliopsida</taxon>
        <taxon>eudicotyledons</taxon>
        <taxon>Gunneridae</taxon>
        <taxon>Pentapetalae</taxon>
        <taxon>asterids</taxon>
        <taxon>lamiids</taxon>
        <taxon>Solanales</taxon>
        <taxon>Convolvulaceae</taxon>
        <taxon>Cuscuteae</taxon>
        <taxon>Cuscuta</taxon>
        <taxon>Cuscuta subgen. Cuscuta</taxon>
    </lineage>
</organism>
<evidence type="ECO:0000256" key="12">
    <source>
        <dbReference type="ARBA" id="ARBA00023211"/>
    </source>
</evidence>
<evidence type="ECO:0000256" key="2">
    <source>
        <dbReference type="ARBA" id="ARBA00001946"/>
    </source>
</evidence>
<dbReference type="Pfam" id="PF16953">
    <property type="entry name" value="PRORP"/>
    <property type="match status" value="1"/>
</dbReference>
<dbReference type="EC" id="3.1.26.5" evidence="4"/>
<dbReference type="Gene3D" id="1.25.40.10">
    <property type="entry name" value="Tetratricopeptide repeat domain"/>
    <property type="match status" value="1"/>
</dbReference>
<comment type="similarity">
    <text evidence="3">Belongs to the PPR family. P subfamily.</text>
</comment>
<accession>A0AAV0DMT6</accession>